<dbReference type="InterPro" id="IPR051806">
    <property type="entry name" value="HAD-like_SPP"/>
</dbReference>
<proteinExistence type="predicted"/>
<dbReference type="Gene3D" id="3.40.50.1000">
    <property type="entry name" value="HAD superfamily/HAD-like"/>
    <property type="match status" value="1"/>
</dbReference>
<dbReference type="InterPro" id="IPR023214">
    <property type="entry name" value="HAD_sf"/>
</dbReference>
<feature type="region of interest" description="Disordered" evidence="1">
    <location>
        <begin position="1"/>
        <end position="35"/>
    </location>
</feature>
<dbReference type="SUPFAM" id="SSF56784">
    <property type="entry name" value="HAD-like"/>
    <property type="match status" value="1"/>
</dbReference>
<dbReference type="Proteomes" id="UP001500642">
    <property type="component" value="Unassembled WGS sequence"/>
</dbReference>
<protein>
    <recommendedName>
        <fullName evidence="4">Haloacid dehalogenase</fullName>
    </recommendedName>
</protein>
<reference evidence="3" key="1">
    <citation type="journal article" date="2019" name="Int. J. Syst. Evol. Microbiol.">
        <title>The Global Catalogue of Microorganisms (GCM) 10K type strain sequencing project: providing services to taxonomists for standard genome sequencing and annotation.</title>
        <authorList>
            <consortium name="The Broad Institute Genomics Platform"/>
            <consortium name="The Broad Institute Genome Sequencing Center for Infectious Disease"/>
            <person name="Wu L."/>
            <person name="Ma J."/>
        </authorList>
    </citation>
    <scope>NUCLEOTIDE SEQUENCE [LARGE SCALE GENOMIC DNA]</scope>
    <source>
        <strain evidence="3">JCM 17808</strain>
    </source>
</reference>
<feature type="compositionally biased region" description="Pro residues" evidence="1">
    <location>
        <begin position="1"/>
        <end position="27"/>
    </location>
</feature>
<accession>A0ABP8J0R3</accession>
<evidence type="ECO:0008006" key="4">
    <source>
        <dbReference type="Google" id="ProtNLM"/>
    </source>
</evidence>
<evidence type="ECO:0000313" key="3">
    <source>
        <dbReference type="Proteomes" id="UP001500642"/>
    </source>
</evidence>
<dbReference type="PANTHER" id="PTHR43481:SF4">
    <property type="entry name" value="GLYCEROL-1-PHOSPHATE PHOSPHOHYDROLASE 1-RELATED"/>
    <property type="match status" value="1"/>
</dbReference>
<dbReference type="Gene3D" id="1.10.150.240">
    <property type="entry name" value="Putative phosphatase, domain 2"/>
    <property type="match status" value="1"/>
</dbReference>
<evidence type="ECO:0000256" key="1">
    <source>
        <dbReference type="SAM" id="MobiDB-lite"/>
    </source>
</evidence>
<sequence length="288" mass="30152">MTLTPPRSPLPVDPPADPPPTGSPPPRVTEMMTGPLDMLGPDSDPAPPWMLTVYLDSVVFDAETVWERVGRAVLADCGCSELAAGTLPDPLALALAAGDLVDISEALARVIADGPGTNVTSALLRMRIFHRLSATARDGDLACPAARAFLTRAAATDARIAYLTSMPRSWVEALSEHLALPQPHVLLTAEQVRRRRPHPYAHLLAVHQLGIPARFGVAVESGSDGITAAMDAGLTVMAIVPPEMSGGSGRLTLVGDLADVDLAAARAAIHADWARERAAATPGSPDRS</sequence>
<gene>
    <name evidence="2" type="ORF">GCM10023167_00970</name>
</gene>
<comment type="caution">
    <text evidence="2">The sequence shown here is derived from an EMBL/GenBank/DDBJ whole genome shotgun (WGS) entry which is preliminary data.</text>
</comment>
<keyword evidence="3" id="KW-1185">Reference proteome</keyword>
<dbReference type="EMBL" id="BAABGL010000002">
    <property type="protein sequence ID" value="GAA4382477.1"/>
    <property type="molecule type" value="Genomic_DNA"/>
</dbReference>
<name>A0ABP8J0R3_9MICO</name>
<organism evidence="2 3">
    <name type="scientific">Brevibacterium pityocampae</name>
    <dbReference type="NCBI Taxonomy" id="506594"/>
    <lineage>
        <taxon>Bacteria</taxon>
        <taxon>Bacillati</taxon>
        <taxon>Actinomycetota</taxon>
        <taxon>Actinomycetes</taxon>
        <taxon>Micrococcales</taxon>
        <taxon>Brevibacteriaceae</taxon>
        <taxon>Brevibacterium</taxon>
    </lineage>
</organism>
<dbReference type="InterPro" id="IPR023198">
    <property type="entry name" value="PGP-like_dom2"/>
</dbReference>
<dbReference type="PANTHER" id="PTHR43481">
    <property type="entry name" value="FRUCTOSE-1-PHOSPHATE PHOSPHATASE"/>
    <property type="match status" value="1"/>
</dbReference>
<dbReference type="InterPro" id="IPR036412">
    <property type="entry name" value="HAD-like_sf"/>
</dbReference>
<evidence type="ECO:0000313" key="2">
    <source>
        <dbReference type="EMBL" id="GAA4382477.1"/>
    </source>
</evidence>